<feature type="compositionally biased region" description="Basic and acidic residues" evidence="1">
    <location>
        <begin position="144"/>
        <end position="157"/>
    </location>
</feature>
<dbReference type="OrthoDB" id="1828825at2"/>
<keyword evidence="6" id="KW-1185">Reference proteome</keyword>
<reference evidence="4 6" key="1">
    <citation type="submission" date="2018-04" db="EMBL/GenBank/DDBJ databases">
        <title>Complete genome sequences of Streptomyces griseoviridis K61 and characterization of antagonistic properties of biological control agents.</title>
        <authorList>
            <person name="Mariita R.M."/>
            <person name="Sello J.K."/>
        </authorList>
    </citation>
    <scope>NUCLEOTIDE SEQUENCE [LARGE SCALE GENOMIC DNA]</scope>
    <source>
        <strain evidence="4 6">K61</strain>
    </source>
</reference>
<dbReference type="InterPro" id="IPR053140">
    <property type="entry name" value="GDSL_Rv0518-like"/>
</dbReference>
<evidence type="ECO:0000313" key="4">
    <source>
        <dbReference type="EMBL" id="QCN89086.1"/>
    </source>
</evidence>
<dbReference type="InterPro" id="IPR036514">
    <property type="entry name" value="SGNH_hydro_sf"/>
</dbReference>
<name>A0A3S9Z8Q0_STRGD</name>
<dbReference type="PANTHER" id="PTHR43784:SF2">
    <property type="entry name" value="GDSL-LIKE LIPASE_ACYLHYDROLASE, PUTATIVE (AFU_ORTHOLOGUE AFUA_2G00820)-RELATED"/>
    <property type="match status" value="1"/>
</dbReference>
<feature type="region of interest" description="Disordered" evidence="1">
    <location>
        <begin position="144"/>
        <end position="163"/>
    </location>
</feature>
<evidence type="ECO:0000313" key="3">
    <source>
        <dbReference type="EMBL" id="AZS84059.1"/>
    </source>
</evidence>
<sequence>MGVVPQEFALGKQFGDALRVARLRAAATPAQERDVHRLSVAPRAGPAPQGARAAAPGAGGRSQERGVGLSVSCAPPSPVATVWTSVPRWEGSTDVRPRSLAPGVTAVVLAALLGAVPAGTARAADGTGGGPSGPLPLARLFDNRGIGDDAHPERADLDGSGGSLSAQDLTAAAWTPGRALTVQGARLTWPRTRPGRPDNVRAAGQSVRVGGRGDALAFLVTGTGGADVGGSGTVSYRDGTRSTYRLTAPDWRAGPAATKAVTLPHVNTPDGRLTTPARLYAVTAALRAGREVASVRLPRAAGLHVFALSVRASGRGWSGSWAAATSGHPALGPWSDRTLRLVVHTSVGGPRVRLRFDNTFASAPVRIAGATVAVQAAGAGTRRTPVALSFGRAPGVEIPAGAQAFSDPLAFAVPEDTNLLVSFHLPGTVPAAPVHRLAVQRSYLSEPGDHTADGSATAYTTVLTSWPLLTGVDVGGGPGAVVALGDSITDGTMSTTDANRRWPNVLAARLLGQRAVPRYGVLNEGISGNRVTAEVYAGDGISTDTSGVSALHRFDRDVLAQTSARTVIVFEGINDVRWQAGAGQVVAGLRELAERGHARGLRMLAATLLPCEGEARCTAAVDTERVAVNAWIRDAGVFDGVLDFDAAVRDPDHPARILPGYDSGDHLHPGDTGLAALADSVDLRLL</sequence>
<gene>
    <name evidence="4" type="ORF">DDJ31_32420</name>
    <name evidence="3" type="ORF">ELQ87_06935</name>
</gene>
<dbReference type="Proteomes" id="UP000501753">
    <property type="component" value="Chromosome"/>
</dbReference>
<feature type="domain" description="SGNH hydrolase-type esterase" evidence="2">
    <location>
        <begin position="483"/>
        <end position="673"/>
    </location>
</feature>
<feature type="region of interest" description="Disordered" evidence="1">
    <location>
        <begin position="31"/>
        <end position="72"/>
    </location>
</feature>
<keyword evidence="3" id="KW-0378">Hydrolase</keyword>
<dbReference type="CDD" id="cd01830">
    <property type="entry name" value="XynE_like"/>
    <property type="match status" value="1"/>
</dbReference>
<accession>A0A3S9Z8Q0</accession>
<proteinExistence type="predicted"/>
<dbReference type="GO" id="GO:0016787">
    <property type="term" value="F:hydrolase activity"/>
    <property type="evidence" value="ECO:0007669"/>
    <property type="project" value="UniProtKB-KW"/>
</dbReference>
<dbReference type="EMBL" id="CP029078">
    <property type="protein sequence ID" value="QCN89086.1"/>
    <property type="molecule type" value="Genomic_DNA"/>
</dbReference>
<dbReference type="Proteomes" id="UP000271291">
    <property type="component" value="Chromosome"/>
</dbReference>
<evidence type="ECO:0000313" key="5">
    <source>
        <dbReference type="Proteomes" id="UP000271291"/>
    </source>
</evidence>
<dbReference type="Gene3D" id="3.40.50.1110">
    <property type="entry name" value="SGNH hydrolase"/>
    <property type="match status" value="1"/>
</dbReference>
<organism evidence="3 5">
    <name type="scientific">Streptomyces griseoviridis</name>
    <dbReference type="NCBI Taxonomy" id="45398"/>
    <lineage>
        <taxon>Bacteria</taxon>
        <taxon>Bacillati</taxon>
        <taxon>Actinomycetota</taxon>
        <taxon>Actinomycetes</taxon>
        <taxon>Kitasatosporales</taxon>
        <taxon>Streptomycetaceae</taxon>
        <taxon>Streptomyces</taxon>
    </lineage>
</organism>
<reference evidence="3 5" key="2">
    <citation type="submission" date="2018-12" db="EMBL/GenBank/DDBJ databases">
        <title>Streptomyces griseoviridis F1-27 complete genome.</title>
        <authorList>
            <person name="Mariita R.M."/>
            <person name="Sello J.K."/>
        </authorList>
    </citation>
    <scope>NUCLEOTIDE SEQUENCE [LARGE SCALE GENOMIC DNA]</scope>
    <source>
        <strain evidence="3 5">F1-27</strain>
    </source>
</reference>
<dbReference type="KEGG" id="sgd:ELQ87_06935"/>
<dbReference type="PANTHER" id="PTHR43784">
    <property type="entry name" value="GDSL-LIKE LIPASE/ACYLHYDROLASE, PUTATIVE (AFU_ORTHOLOGUE AFUA_2G00820)-RELATED"/>
    <property type="match status" value="1"/>
</dbReference>
<evidence type="ECO:0000256" key="1">
    <source>
        <dbReference type="SAM" id="MobiDB-lite"/>
    </source>
</evidence>
<evidence type="ECO:0000259" key="2">
    <source>
        <dbReference type="Pfam" id="PF13472"/>
    </source>
</evidence>
<evidence type="ECO:0000313" key="6">
    <source>
        <dbReference type="Proteomes" id="UP000501753"/>
    </source>
</evidence>
<dbReference type="Pfam" id="PF13472">
    <property type="entry name" value="Lipase_GDSL_2"/>
    <property type="match status" value="1"/>
</dbReference>
<dbReference type="InterPro" id="IPR013830">
    <property type="entry name" value="SGNH_hydro"/>
</dbReference>
<dbReference type="SUPFAM" id="SSF52266">
    <property type="entry name" value="SGNH hydrolase"/>
    <property type="match status" value="1"/>
</dbReference>
<dbReference type="AlphaFoldDB" id="A0A3S9Z8Q0"/>
<protein>
    <submittedName>
        <fullName evidence="4">G-D-S-L family lipolytic protein</fullName>
    </submittedName>
    <submittedName>
        <fullName evidence="3">SGNH/GDSL hydrolase family protein</fullName>
    </submittedName>
</protein>
<feature type="compositionally biased region" description="Low complexity" evidence="1">
    <location>
        <begin position="41"/>
        <end position="56"/>
    </location>
</feature>
<dbReference type="EMBL" id="CP034687">
    <property type="protein sequence ID" value="AZS84059.1"/>
    <property type="molecule type" value="Genomic_DNA"/>
</dbReference>